<comment type="caution">
    <text evidence="2">The sequence shown here is derived from an EMBL/GenBank/DDBJ whole genome shotgun (WGS) entry which is preliminary data.</text>
</comment>
<reference evidence="2" key="1">
    <citation type="journal article" date="2023" name="Science">
        <title>Genome structures resolve the early diversification of teleost fishes.</title>
        <authorList>
            <person name="Parey E."/>
            <person name="Louis A."/>
            <person name="Montfort J."/>
            <person name="Bouchez O."/>
            <person name="Roques C."/>
            <person name="Iampietro C."/>
            <person name="Lluch J."/>
            <person name="Castinel A."/>
            <person name="Donnadieu C."/>
            <person name="Desvignes T."/>
            <person name="Floi Bucao C."/>
            <person name="Jouanno E."/>
            <person name="Wen M."/>
            <person name="Mejri S."/>
            <person name="Dirks R."/>
            <person name="Jansen H."/>
            <person name="Henkel C."/>
            <person name="Chen W.J."/>
            <person name="Zahm M."/>
            <person name="Cabau C."/>
            <person name="Klopp C."/>
            <person name="Thompson A.W."/>
            <person name="Robinson-Rechavi M."/>
            <person name="Braasch I."/>
            <person name="Lecointre G."/>
            <person name="Bobe J."/>
            <person name="Postlethwait J.H."/>
            <person name="Berthelot C."/>
            <person name="Roest Crollius H."/>
            <person name="Guiguen Y."/>
        </authorList>
    </citation>
    <scope>NUCLEOTIDE SEQUENCE</scope>
    <source>
        <strain evidence="2">WJC10195</strain>
    </source>
</reference>
<evidence type="ECO:0000313" key="2">
    <source>
        <dbReference type="EMBL" id="KAJ8334639.1"/>
    </source>
</evidence>
<name>A0A9Q1E9C7_SYNKA</name>
<feature type="region of interest" description="Disordered" evidence="1">
    <location>
        <begin position="59"/>
        <end position="79"/>
    </location>
</feature>
<protein>
    <submittedName>
        <fullName evidence="2">Uncharacterized protein</fullName>
    </submittedName>
</protein>
<dbReference type="EMBL" id="JAINUF010000021">
    <property type="protein sequence ID" value="KAJ8334639.1"/>
    <property type="molecule type" value="Genomic_DNA"/>
</dbReference>
<accession>A0A9Q1E9C7</accession>
<gene>
    <name evidence="2" type="ORF">SKAU_G00402780</name>
</gene>
<keyword evidence="3" id="KW-1185">Reference proteome</keyword>
<feature type="region of interest" description="Disordered" evidence="1">
    <location>
        <begin position="99"/>
        <end position="124"/>
    </location>
</feature>
<sequence>MRSLRWNRLFQYRCGQVGLAQDRHLQAVMRECRRTVRAPLHGPAPPPLITVAKAFKGSGDGRAAVDRHDQSPHAGCDLGRGMKSVVQVTGTQNTIKSAAQGLGRAAPLKQAAPRRHIKEESNGG</sequence>
<organism evidence="2 3">
    <name type="scientific">Synaphobranchus kaupii</name>
    <name type="common">Kaup's arrowtooth eel</name>
    <dbReference type="NCBI Taxonomy" id="118154"/>
    <lineage>
        <taxon>Eukaryota</taxon>
        <taxon>Metazoa</taxon>
        <taxon>Chordata</taxon>
        <taxon>Craniata</taxon>
        <taxon>Vertebrata</taxon>
        <taxon>Euteleostomi</taxon>
        <taxon>Actinopterygii</taxon>
        <taxon>Neopterygii</taxon>
        <taxon>Teleostei</taxon>
        <taxon>Anguilliformes</taxon>
        <taxon>Synaphobranchidae</taxon>
        <taxon>Synaphobranchus</taxon>
    </lineage>
</organism>
<dbReference type="AlphaFoldDB" id="A0A9Q1E9C7"/>
<evidence type="ECO:0000313" key="3">
    <source>
        <dbReference type="Proteomes" id="UP001152622"/>
    </source>
</evidence>
<proteinExistence type="predicted"/>
<evidence type="ECO:0000256" key="1">
    <source>
        <dbReference type="SAM" id="MobiDB-lite"/>
    </source>
</evidence>
<dbReference type="Proteomes" id="UP001152622">
    <property type="component" value="Chromosome 21"/>
</dbReference>